<sequence>MNASTRQKRGKGIRKRVAPSTVMPKNWKDFLRCDENKTDLFAFLSRRVVHLPLAEGKELYATDGSGVLCSPVESYLACLAPCSQEEANTRLLLHVADAVQKGCKKVTIRTVDTDVVVLAVASFSKIAPDELWVAFGVGSSFHYIAVHEIVATMNPTKCLTLPVLHAFTGCDTVSAFAGRGKKTAWETWKSFPETVAVRRWLVWEQEKLLKGQLQKQETLLHRLQLPNQPGKEDKARPDHCLDTEYTDCSELFSSGCESSGFYSIKPHGSPFPFRVYCDMSDGGGWTVIQRRINGTESFNRSWAEYKDGFGDKDAEFWLGNDNLHYITTQGNYSLRINLGDFDGSQRYAEYKNFQVANEKDHYRLAFGSYVGTAGDALSGSYQVGASEWASHQGIKFSTHDKDNDNYKGNCAQEDNGAGGSTSVTQPILMECTTPTGTT</sequence>
<keyword evidence="6" id="KW-1015">Disulfide bond</keyword>
<dbReference type="SMART" id="SM00186">
    <property type="entry name" value="FBG"/>
    <property type="match status" value="1"/>
</dbReference>
<dbReference type="PANTHER" id="PTHR47221:SF8">
    <property type="entry name" value="FIBRINOGEN LIKE 1A"/>
    <property type="match status" value="1"/>
</dbReference>
<evidence type="ECO:0000313" key="12">
    <source>
        <dbReference type="Proteomes" id="UP001228049"/>
    </source>
</evidence>
<keyword evidence="2" id="KW-0964">Secreted</keyword>
<evidence type="ECO:0000256" key="7">
    <source>
        <dbReference type="ARBA" id="ARBA00039489"/>
    </source>
</evidence>
<evidence type="ECO:0000313" key="11">
    <source>
        <dbReference type="EMBL" id="KAK1888362.1"/>
    </source>
</evidence>
<evidence type="ECO:0000256" key="1">
    <source>
        <dbReference type="ARBA" id="ARBA00004613"/>
    </source>
</evidence>
<dbReference type="SUPFAM" id="SSF56496">
    <property type="entry name" value="Fibrinogen C-terminal domain-like"/>
    <property type="match status" value="1"/>
</dbReference>
<keyword evidence="12" id="KW-1185">Reference proteome</keyword>
<dbReference type="GO" id="GO:0005201">
    <property type="term" value="F:extracellular matrix structural constituent"/>
    <property type="evidence" value="ECO:0007669"/>
    <property type="project" value="TreeGrafter"/>
</dbReference>
<dbReference type="GO" id="GO:0072377">
    <property type="term" value="P:blood coagulation, common pathway"/>
    <property type="evidence" value="ECO:0007669"/>
    <property type="project" value="TreeGrafter"/>
</dbReference>
<accession>A0AAD9BSR3</accession>
<dbReference type="NCBIfam" id="NF040941">
    <property type="entry name" value="GGGWT_bact"/>
    <property type="match status" value="1"/>
</dbReference>
<dbReference type="PROSITE" id="PS51406">
    <property type="entry name" value="FIBRINOGEN_C_2"/>
    <property type="match status" value="1"/>
</dbReference>
<dbReference type="GO" id="GO:0002250">
    <property type="term" value="P:adaptive immune response"/>
    <property type="evidence" value="ECO:0007669"/>
    <property type="project" value="UniProtKB-KW"/>
</dbReference>
<dbReference type="Gene3D" id="3.90.215.10">
    <property type="entry name" value="Gamma Fibrinogen, chain A, domain 1"/>
    <property type="match status" value="1"/>
</dbReference>
<feature type="domain" description="Fibrinogen C-terminal" evidence="10">
    <location>
        <begin position="239"/>
        <end position="438"/>
    </location>
</feature>
<protein>
    <recommendedName>
        <fullName evidence="7">Fibrinogen-like protein 1</fullName>
    </recommendedName>
</protein>
<comment type="subunit">
    <text evidence="9">Homodimer. Interacts (via the Fibrinogen C-terminal domain) with LAG3 (via Ig-like domains 1 and 2).</text>
</comment>
<organism evidence="11 12">
    <name type="scientific">Dissostichus eleginoides</name>
    <name type="common">Patagonian toothfish</name>
    <name type="synonym">Dissostichus amissus</name>
    <dbReference type="NCBI Taxonomy" id="100907"/>
    <lineage>
        <taxon>Eukaryota</taxon>
        <taxon>Metazoa</taxon>
        <taxon>Chordata</taxon>
        <taxon>Craniata</taxon>
        <taxon>Vertebrata</taxon>
        <taxon>Euteleostomi</taxon>
        <taxon>Actinopterygii</taxon>
        <taxon>Neopterygii</taxon>
        <taxon>Teleostei</taxon>
        <taxon>Neoteleostei</taxon>
        <taxon>Acanthomorphata</taxon>
        <taxon>Eupercaria</taxon>
        <taxon>Perciformes</taxon>
        <taxon>Notothenioidei</taxon>
        <taxon>Nototheniidae</taxon>
        <taxon>Dissostichus</taxon>
    </lineage>
</organism>
<dbReference type="InterPro" id="IPR036056">
    <property type="entry name" value="Fibrinogen-like_C"/>
</dbReference>
<keyword evidence="3" id="KW-0732">Signal</keyword>
<evidence type="ECO:0000256" key="5">
    <source>
        <dbReference type="ARBA" id="ARBA00023130"/>
    </source>
</evidence>
<comment type="caution">
    <text evidence="11">The sequence shown here is derived from an EMBL/GenBank/DDBJ whole genome shotgun (WGS) entry which is preliminary data.</text>
</comment>
<dbReference type="InterPro" id="IPR002181">
    <property type="entry name" value="Fibrinogen_a/b/g_C_dom"/>
</dbReference>
<dbReference type="GO" id="GO:0034116">
    <property type="term" value="P:positive regulation of heterotypic cell-cell adhesion"/>
    <property type="evidence" value="ECO:0007669"/>
    <property type="project" value="TreeGrafter"/>
</dbReference>
<dbReference type="CDD" id="cd00087">
    <property type="entry name" value="FReD"/>
    <property type="match status" value="1"/>
</dbReference>
<dbReference type="GO" id="GO:0030674">
    <property type="term" value="F:protein-macromolecule adaptor activity"/>
    <property type="evidence" value="ECO:0007669"/>
    <property type="project" value="TreeGrafter"/>
</dbReference>
<evidence type="ECO:0000259" key="10">
    <source>
        <dbReference type="PROSITE" id="PS51406"/>
    </source>
</evidence>
<reference evidence="11" key="1">
    <citation type="submission" date="2023-04" db="EMBL/GenBank/DDBJ databases">
        <title>Chromosome-level genome of Chaenocephalus aceratus.</title>
        <authorList>
            <person name="Park H."/>
        </authorList>
    </citation>
    <scope>NUCLEOTIDE SEQUENCE</scope>
    <source>
        <strain evidence="11">DE</strain>
        <tissue evidence="11">Muscle</tissue>
    </source>
</reference>
<evidence type="ECO:0000256" key="6">
    <source>
        <dbReference type="ARBA" id="ARBA00023157"/>
    </source>
</evidence>
<proteinExistence type="predicted"/>
<dbReference type="GO" id="GO:0042730">
    <property type="term" value="P:fibrinolysis"/>
    <property type="evidence" value="ECO:0007669"/>
    <property type="project" value="TreeGrafter"/>
</dbReference>
<keyword evidence="5" id="KW-1064">Adaptive immunity</keyword>
<evidence type="ECO:0000256" key="9">
    <source>
        <dbReference type="ARBA" id="ARBA00049681"/>
    </source>
</evidence>
<name>A0AAD9BSR3_DISEL</name>
<evidence type="ECO:0000256" key="2">
    <source>
        <dbReference type="ARBA" id="ARBA00022525"/>
    </source>
</evidence>
<dbReference type="Proteomes" id="UP001228049">
    <property type="component" value="Unassembled WGS sequence"/>
</dbReference>
<dbReference type="GO" id="GO:0005577">
    <property type="term" value="C:fibrinogen complex"/>
    <property type="evidence" value="ECO:0007669"/>
    <property type="project" value="TreeGrafter"/>
</dbReference>
<dbReference type="InterPro" id="IPR014716">
    <property type="entry name" value="Fibrinogen_a/b/g_C_1"/>
</dbReference>
<comment type="subcellular location">
    <subcellularLocation>
        <location evidence="1">Secreted</location>
    </subcellularLocation>
</comment>
<dbReference type="InterPro" id="IPR037579">
    <property type="entry name" value="FIB_ANG-like"/>
</dbReference>
<dbReference type="GO" id="GO:0070527">
    <property type="term" value="P:platelet aggregation"/>
    <property type="evidence" value="ECO:0007669"/>
    <property type="project" value="TreeGrafter"/>
</dbReference>
<evidence type="ECO:0000256" key="4">
    <source>
        <dbReference type="ARBA" id="ARBA00023054"/>
    </source>
</evidence>
<evidence type="ECO:0000256" key="3">
    <source>
        <dbReference type="ARBA" id="ARBA00022729"/>
    </source>
</evidence>
<feature type="non-terminal residue" evidence="11">
    <location>
        <position position="438"/>
    </location>
</feature>
<dbReference type="Pfam" id="PF00147">
    <property type="entry name" value="Fibrinogen_C"/>
    <property type="match status" value="1"/>
</dbReference>
<keyword evidence="5" id="KW-0391">Immunity</keyword>
<gene>
    <name evidence="11" type="ORF">KUDE01_029145</name>
</gene>
<dbReference type="Gene3D" id="4.10.530.10">
    <property type="entry name" value="Gamma-fibrinogen Carboxyl Terminal Fragment, domain 2"/>
    <property type="match status" value="1"/>
</dbReference>
<comment type="function">
    <text evidence="8">Immune suppressive molecule that inhibits antigen-specific T-cell activation by acting as a major ligand of LAG3. Responsible for LAG3 T-cell inhibitory function. Binds LAG3 independently from MHC class II (MHC-II). Secreted by, and promotes growth of, hepatocytes.</text>
</comment>
<keyword evidence="4" id="KW-0175">Coiled coil</keyword>
<dbReference type="AlphaFoldDB" id="A0AAD9BSR3"/>
<evidence type="ECO:0000256" key="8">
    <source>
        <dbReference type="ARBA" id="ARBA00049639"/>
    </source>
</evidence>
<dbReference type="PANTHER" id="PTHR47221">
    <property type="entry name" value="FIBRINOGEN ALPHA CHAIN"/>
    <property type="match status" value="1"/>
</dbReference>
<dbReference type="EMBL" id="JASDAP010000018">
    <property type="protein sequence ID" value="KAK1888362.1"/>
    <property type="molecule type" value="Genomic_DNA"/>
</dbReference>